<gene>
    <name evidence="2" type="ORF">K1X15_11180</name>
</gene>
<keyword evidence="3" id="KW-1185">Reference proteome</keyword>
<dbReference type="EMBL" id="CP080590">
    <property type="protein sequence ID" value="QYO75219.1"/>
    <property type="molecule type" value="Genomic_DNA"/>
</dbReference>
<feature type="domain" description="N-acetyltransferase" evidence="1">
    <location>
        <begin position="4"/>
        <end position="138"/>
    </location>
</feature>
<organism evidence="2 3">
    <name type="scientific">Devosia salina</name>
    <dbReference type="NCBI Taxonomy" id="2860336"/>
    <lineage>
        <taxon>Bacteria</taxon>
        <taxon>Pseudomonadati</taxon>
        <taxon>Pseudomonadota</taxon>
        <taxon>Alphaproteobacteria</taxon>
        <taxon>Hyphomicrobiales</taxon>
        <taxon>Devosiaceae</taxon>
        <taxon>Devosia</taxon>
    </lineage>
</organism>
<dbReference type="InterPro" id="IPR000182">
    <property type="entry name" value="GNAT_dom"/>
</dbReference>
<dbReference type="InterPro" id="IPR053144">
    <property type="entry name" value="Acetyltransferase_Butenolide"/>
</dbReference>
<dbReference type="RefSeq" id="WP_220303683.1">
    <property type="nucleotide sequence ID" value="NZ_CP080590.1"/>
</dbReference>
<dbReference type="SUPFAM" id="SSF55729">
    <property type="entry name" value="Acyl-CoA N-acyltransferases (Nat)"/>
    <property type="match status" value="1"/>
</dbReference>
<evidence type="ECO:0000313" key="2">
    <source>
        <dbReference type="EMBL" id="QYO75219.1"/>
    </source>
</evidence>
<evidence type="ECO:0000313" key="3">
    <source>
        <dbReference type="Proteomes" id="UP000825799"/>
    </source>
</evidence>
<accession>A0ABX8WCD7</accession>
<dbReference type="Proteomes" id="UP000825799">
    <property type="component" value="Chromosome"/>
</dbReference>
<dbReference type="Pfam" id="PF13508">
    <property type="entry name" value="Acetyltransf_7"/>
    <property type="match status" value="1"/>
</dbReference>
<evidence type="ECO:0000259" key="1">
    <source>
        <dbReference type="PROSITE" id="PS51186"/>
    </source>
</evidence>
<proteinExistence type="predicted"/>
<dbReference type="PROSITE" id="PS51186">
    <property type="entry name" value="GNAT"/>
    <property type="match status" value="1"/>
</dbReference>
<dbReference type="PANTHER" id="PTHR43233">
    <property type="entry name" value="FAMILY N-ACETYLTRANSFERASE, PUTATIVE (AFU_ORTHOLOGUE AFUA_6G03350)-RELATED"/>
    <property type="match status" value="1"/>
</dbReference>
<name>A0ABX8WCD7_9HYPH</name>
<dbReference type="InterPro" id="IPR016181">
    <property type="entry name" value="Acyl_CoA_acyltransferase"/>
</dbReference>
<dbReference type="PANTHER" id="PTHR43233:SF1">
    <property type="entry name" value="FAMILY N-ACETYLTRANSFERASE, PUTATIVE (AFU_ORTHOLOGUE AFUA_6G03350)-RELATED"/>
    <property type="match status" value="1"/>
</dbReference>
<reference evidence="2 3" key="1">
    <citation type="submission" date="2021-08" db="EMBL/GenBank/DDBJ databases">
        <title>Devosia salina sp. nov., isolated from the South China Sea sediment.</title>
        <authorList>
            <person name="Zhou Z."/>
        </authorList>
    </citation>
    <scope>NUCLEOTIDE SEQUENCE [LARGE SCALE GENOMIC DNA]</scope>
    <source>
        <strain evidence="2 3">SCS-3</strain>
    </source>
</reference>
<sequence>MDGYEIVPEVPGIEDYLRLRVASGLSPKTREQAEKGLPNTWFGVSVHMGSEVVGMGRIIGDGGTAFLVVDIALEPAHQGKGLGKAIMAALVQRLKAEAPEGAYVSLIADGDAKHLYAKYGFEPVMPASIGMAMWLRRA</sequence>
<protein>
    <submittedName>
        <fullName evidence="2">GNAT family N-acetyltransferase</fullName>
    </submittedName>
</protein>
<dbReference type="CDD" id="cd04301">
    <property type="entry name" value="NAT_SF"/>
    <property type="match status" value="1"/>
</dbReference>
<dbReference type="Gene3D" id="3.40.630.30">
    <property type="match status" value="1"/>
</dbReference>